<dbReference type="PANTHER" id="PTHR46558">
    <property type="entry name" value="TRACRIPTIONAL REGULATORY PROTEIN-RELATED-RELATED"/>
    <property type="match status" value="1"/>
</dbReference>
<dbReference type="STRING" id="236814.IX39_20030"/>
<dbReference type="Gene3D" id="1.10.260.40">
    <property type="entry name" value="lambda repressor-like DNA-binding domains"/>
    <property type="match status" value="1"/>
</dbReference>
<dbReference type="InterPro" id="IPR039418">
    <property type="entry name" value="LexA-like"/>
</dbReference>
<protein>
    <submittedName>
        <fullName evidence="3">XRE family transcriptional regulator</fullName>
    </submittedName>
</protein>
<sequence>MSILSENMRFLRDRQKVSQQKISDDLSITRGRYATYEEDRSEPPLEVLIRISKYFKISIDLLLTVDIRKYPVDEMLNLPDNRVILPIVVNETGENYIEIVPQKASMGYLSGYSDPEFIDNLQKMQLPFLKNGKFRAFLADGDSMPPFADGSIIIGEYVENLEQLKTNKEYIFVTNDGITYKIFLGKAGKSITVKSDNSFYQPYDIAMEDVLEVWSYSYGILPKNYKPFLPDQNELNGMIDDLKKTVQKMEHKISGFTS</sequence>
<accession>A0A085YZE8</accession>
<keyword evidence="1" id="KW-0238">DNA-binding</keyword>
<evidence type="ECO:0000256" key="1">
    <source>
        <dbReference type="ARBA" id="ARBA00023125"/>
    </source>
</evidence>
<dbReference type="eggNOG" id="COG1974">
    <property type="taxonomic scope" value="Bacteria"/>
</dbReference>
<name>A0A085YZE8_9FLAO</name>
<dbReference type="RefSeq" id="WP_034679555.1">
    <property type="nucleotide sequence ID" value="NZ_FPAP01000003.1"/>
</dbReference>
<dbReference type="Proteomes" id="UP000028713">
    <property type="component" value="Unassembled WGS sequence"/>
</dbReference>
<dbReference type="Pfam" id="PF00717">
    <property type="entry name" value="Peptidase_S24"/>
    <property type="match status" value="1"/>
</dbReference>
<dbReference type="SUPFAM" id="SSF51306">
    <property type="entry name" value="LexA/Signal peptidase"/>
    <property type="match status" value="1"/>
</dbReference>
<dbReference type="InterPro" id="IPR010982">
    <property type="entry name" value="Lambda_DNA-bd_dom_sf"/>
</dbReference>
<dbReference type="OrthoDB" id="3831186at2"/>
<dbReference type="SUPFAM" id="SSF47413">
    <property type="entry name" value="lambda repressor-like DNA-binding domains"/>
    <property type="match status" value="1"/>
</dbReference>
<feature type="domain" description="HTH cro/C1-type" evidence="2">
    <location>
        <begin position="8"/>
        <end position="62"/>
    </location>
</feature>
<dbReference type="InterPro" id="IPR001387">
    <property type="entry name" value="Cro/C1-type_HTH"/>
</dbReference>
<dbReference type="EMBL" id="JPRP01000005">
    <property type="protein sequence ID" value="KFE97561.1"/>
    <property type="molecule type" value="Genomic_DNA"/>
</dbReference>
<proteinExistence type="predicted"/>
<dbReference type="PROSITE" id="PS50943">
    <property type="entry name" value="HTH_CROC1"/>
    <property type="match status" value="1"/>
</dbReference>
<dbReference type="InterPro" id="IPR015927">
    <property type="entry name" value="Peptidase_S24_S26A/B/C"/>
</dbReference>
<evidence type="ECO:0000313" key="3">
    <source>
        <dbReference type="EMBL" id="KFE97561.1"/>
    </source>
</evidence>
<dbReference type="AlphaFoldDB" id="A0A085YZE8"/>
<dbReference type="Pfam" id="PF12844">
    <property type="entry name" value="HTH_19"/>
    <property type="match status" value="1"/>
</dbReference>
<reference evidence="3 4" key="1">
    <citation type="submission" date="2014-07" db="EMBL/GenBank/DDBJ databases">
        <title>Genome of Chryseobacterium formosense LMG 24722.</title>
        <authorList>
            <person name="Pipes S.E."/>
            <person name="Stropko S.J."/>
            <person name="Newman J.D."/>
        </authorList>
    </citation>
    <scope>NUCLEOTIDE SEQUENCE [LARGE SCALE GENOMIC DNA]</scope>
    <source>
        <strain evidence="3 4">LMG 24722</strain>
    </source>
</reference>
<evidence type="ECO:0000313" key="4">
    <source>
        <dbReference type="Proteomes" id="UP000028713"/>
    </source>
</evidence>
<dbReference type="CDD" id="cd06529">
    <property type="entry name" value="S24_LexA-like"/>
    <property type="match status" value="1"/>
</dbReference>
<gene>
    <name evidence="3" type="ORF">IX39_20030</name>
</gene>
<comment type="caution">
    <text evidence="3">The sequence shown here is derived from an EMBL/GenBank/DDBJ whole genome shotgun (WGS) entry which is preliminary data.</text>
</comment>
<keyword evidence="4" id="KW-1185">Reference proteome</keyword>
<dbReference type="PANTHER" id="PTHR46558:SF11">
    <property type="entry name" value="HTH-TYPE TRANSCRIPTIONAL REGULATOR XRE"/>
    <property type="match status" value="1"/>
</dbReference>
<evidence type="ECO:0000259" key="2">
    <source>
        <dbReference type="PROSITE" id="PS50943"/>
    </source>
</evidence>
<dbReference type="SMART" id="SM00530">
    <property type="entry name" value="HTH_XRE"/>
    <property type="match status" value="1"/>
</dbReference>
<dbReference type="GO" id="GO:0003677">
    <property type="term" value="F:DNA binding"/>
    <property type="evidence" value="ECO:0007669"/>
    <property type="project" value="UniProtKB-KW"/>
</dbReference>
<dbReference type="Gene3D" id="2.10.109.10">
    <property type="entry name" value="Umud Fragment, subunit A"/>
    <property type="match status" value="1"/>
</dbReference>
<organism evidence="3 4">
    <name type="scientific">Chryseobacterium formosense</name>
    <dbReference type="NCBI Taxonomy" id="236814"/>
    <lineage>
        <taxon>Bacteria</taxon>
        <taxon>Pseudomonadati</taxon>
        <taxon>Bacteroidota</taxon>
        <taxon>Flavobacteriia</taxon>
        <taxon>Flavobacteriales</taxon>
        <taxon>Weeksellaceae</taxon>
        <taxon>Chryseobacterium group</taxon>
        <taxon>Chryseobacterium</taxon>
    </lineage>
</organism>
<dbReference type="InterPro" id="IPR036286">
    <property type="entry name" value="LexA/Signal_pep-like_sf"/>
</dbReference>